<dbReference type="InterPro" id="IPR036388">
    <property type="entry name" value="WH-like_DNA-bd_sf"/>
</dbReference>
<evidence type="ECO:0000259" key="4">
    <source>
        <dbReference type="PROSITE" id="PS50987"/>
    </source>
</evidence>
<gene>
    <name evidence="5" type="ORF">BR63_18150</name>
</gene>
<dbReference type="Gene3D" id="1.10.10.10">
    <property type="entry name" value="Winged helix-like DNA-binding domain superfamily/Winged helix DNA-binding domain"/>
    <property type="match status" value="1"/>
</dbReference>
<keyword evidence="2" id="KW-0238">DNA-binding</keyword>
<dbReference type="InterPro" id="IPR036390">
    <property type="entry name" value="WH_DNA-bd_sf"/>
</dbReference>
<feature type="domain" description="HTH arsR-type" evidence="4">
    <location>
        <begin position="1"/>
        <end position="93"/>
    </location>
</feature>
<keyword evidence="1" id="KW-0805">Transcription regulation</keyword>
<dbReference type="PANTHER" id="PTHR33154:SF33">
    <property type="entry name" value="TRANSCRIPTIONAL REPRESSOR SDPR"/>
    <property type="match status" value="1"/>
</dbReference>
<dbReference type="Pfam" id="PF01022">
    <property type="entry name" value="HTH_5"/>
    <property type="match status" value="1"/>
</dbReference>
<dbReference type="RefSeq" id="WP_081908035.1">
    <property type="nucleotide sequence ID" value="NZ_CP045798.1"/>
</dbReference>
<dbReference type="GO" id="GO:0003700">
    <property type="term" value="F:DNA-binding transcription factor activity"/>
    <property type="evidence" value="ECO:0007669"/>
    <property type="project" value="InterPro"/>
</dbReference>
<evidence type="ECO:0000256" key="2">
    <source>
        <dbReference type="ARBA" id="ARBA00023125"/>
    </source>
</evidence>
<keyword evidence="6" id="KW-1185">Reference proteome</keyword>
<protein>
    <submittedName>
        <fullName evidence="5">Metalloregulator ArsR/SmtB family transcription factor</fullName>
    </submittedName>
</protein>
<dbReference type="Proteomes" id="UP000515847">
    <property type="component" value="Chromosome"/>
</dbReference>
<name>A0A7G6E7G1_THEFR</name>
<dbReference type="SMART" id="SM00418">
    <property type="entry name" value="HTH_ARSR"/>
    <property type="match status" value="1"/>
</dbReference>
<dbReference type="InterPro" id="IPR011991">
    <property type="entry name" value="ArsR-like_HTH"/>
</dbReference>
<dbReference type="AlphaFoldDB" id="A0A7G6E7G1"/>
<proteinExistence type="predicted"/>
<reference evidence="5 6" key="1">
    <citation type="journal article" date="2019" name="Front. Microbiol.">
        <title>Thermoanaerosceptrum fracticalcis gen. nov. sp. nov., a Novel Fumarate-Fermenting Microorganism From a Deep Fractured Carbonate Aquifer of the US Great Basin.</title>
        <authorList>
            <person name="Hamilton-Brehm S.D."/>
            <person name="Stewart L.E."/>
            <person name="Zavarin M."/>
            <person name="Caldwell M."/>
            <person name="Lawson P.A."/>
            <person name="Onstott T.C."/>
            <person name="Grzymski J."/>
            <person name="Neveux I."/>
            <person name="Lollar B.S."/>
            <person name="Russell C.E."/>
            <person name="Moser D.P."/>
        </authorList>
    </citation>
    <scope>NUCLEOTIDE SEQUENCE [LARGE SCALE GENOMIC DNA]</scope>
    <source>
        <strain evidence="5 6">DRI-13</strain>
    </source>
</reference>
<dbReference type="InterPro" id="IPR001845">
    <property type="entry name" value="HTH_ArsR_DNA-bd_dom"/>
</dbReference>
<sequence>MDIYTKTAERLKAMAEPTRLKILKMLSQEEMCVCEIIEGLHLSQPAVSHHLKILRQAELINDRKEGKWTFYSLNREECHHLLEDLQHDYLQDHPAREKHAPSICCNIDTSTLEEI</sequence>
<dbReference type="SUPFAM" id="SSF46785">
    <property type="entry name" value="Winged helix' DNA-binding domain"/>
    <property type="match status" value="1"/>
</dbReference>
<dbReference type="PANTHER" id="PTHR33154">
    <property type="entry name" value="TRANSCRIPTIONAL REGULATOR, ARSR FAMILY"/>
    <property type="match status" value="1"/>
</dbReference>
<dbReference type="OrthoDB" id="9798835at2"/>
<evidence type="ECO:0000313" key="5">
    <source>
        <dbReference type="EMBL" id="QNB48015.1"/>
    </source>
</evidence>
<evidence type="ECO:0000256" key="1">
    <source>
        <dbReference type="ARBA" id="ARBA00023015"/>
    </source>
</evidence>
<dbReference type="KEGG" id="tfr:BR63_18150"/>
<evidence type="ECO:0000256" key="3">
    <source>
        <dbReference type="ARBA" id="ARBA00023163"/>
    </source>
</evidence>
<dbReference type="InterPro" id="IPR051081">
    <property type="entry name" value="HTH_MetalResp_TranReg"/>
</dbReference>
<organism evidence="5 6">
    <name type="scientific">Thermanaerosceptrum fracticalcis</name>
    <dbReference type="NCBI Taxonomy" id="1712410"/>
    <lineage>
        <taxon>Bacteria</taxon>
        <taxon>Bacillati</taxon>
        <taxon>Bacillota</taxon>
        <taxon>Clostridia</taxon>
        <taxon>Eubacteriales</taxon>
        <taxon>Peptococcaceae</taxon>
        <taxon>Thermanaerosceptrum</taxon>
    </lineage>
</organism>
<dbReference type="GO" id="GO:0003677">
    <property type="term" value="F:DNA binding"/>
    <property type="evidence" value="ECO:0007669"/>
    <property type="project" value="UniProtKB-KW"/>
</dbReference>
<keyword evidence="3" id="KW-0804">Transcription</keyword>
<dbReference type="EMBL" id="CP045798">
    <property type="protein sequence ID" value="QNB48015.1"/>
    <property type="molecule type" value="Genomic_DNA"/>
</dbReference>
<dbReference type="PROSITE" id="PS50987">
    <property type="entry name" value="HTH_ARSR_2"/>
    <property type="match status" value="1"/>
</dbReference>
<accession>A0A7G6E7G1</accession>
<dbReference type="CDD" id="cd00090">
    <property type="entry name" value="HTH_ARSR"/>
    <property type="match status" value="1"/>
</dbReference>
<evidence type="ECO:0000313" key="6">
    <source>
        <dbReference type="Proteomes" id="UP000515847"/>
    </source>
</evidence>
<dbReference type="PRINTS" id="PR00778">
    <property type="entry name" value="HTHARSR"/>
</dbReference>
<dbReference type="NCBIfam" id="NF033788">
    <property type="entry name" value="HTH_metalloreg"/>
    <property type="match status" value="1"/>
</dbReference>